<name>A0A399CZ04_9BACT</name>
<protein>
    <recommendedName>
        <fullName evidence="4">Hydrolase TatD</fullName>
    </recommendedName>
</protein>
<proteinExistence type="predicted"/>
<comment type="caution">
    <text evidence="2">The sequence shown here is derived from an EMBL/GenBank/DDBJ whole genome shotgun (WGS) entry which is preliminary data.</text>
</comment>
<feature type="binding site" evidence="1">
    <location>
        <position position="138"/>
    </location>
    <ligand>
        <name>a divalent metal cation</name>
        <dbReference type="ChEBI" id="CHEBI:60240"/>
        <label>2</label>
    </ligand>
</feature>
<dbReference type="Proteomes" id="UP000266441">
    <property type="component" value="Unassembled WGS sequence"/>
</dbReference>
<dbReference type="InterPro" id="IPR032466">
    <property type="entry name" value="Metal_Hydrolase"/>
</dbReference>
<dbReference type="Gene3D" id="3.20.20.140">
    <property type="entry name" value="Metal-dependent hydrolases"/>
    <property type="match status" value="1"/>
</dbReference>
<evidence type="ECO:0000256" key="1">
    <source>
        <dbReference type="PIRSR" id="PIRSR005902-1"/>
    </source>
</evidence>
<dbReference type="SUPFAM" id="SSF51556">
    <property type="entry name" value="Metallo-dependent hydrolases"/>
    <property type="match status" value="1"/>
</dbReference>
<feature type="binding site" evidence="1">
    <location>
        <position position="79"/>
    </location>
    <ligand>
        <name>a divalent metal cation</name>
        <dbReference type="ChEBI" id="CHEBI:60240"/>
        <label>1</label>
    </ligand>
</feature>
<accession>A0A399CZ04</accession>
<dbReference type="PANTHER" id="PTHR47176">
    <property type="entry name" value="OSJNBA0020J04.13 PROTEIN"/>
    <property type="match status" value="1"/>
</dbReference>
<evidence type="ECO:0008006" key="4">
    <source>
        <dbReference type="Google" id="ProtNLM"/>
    </source>
</evidence>
<organism evidence="2 3">
    <name type="scientific">Mariniphaga sediminis</name>
    <dbReference type="NCBI Taxonomy" id="1628158"/>
    <lineage>
        <taxon>Bacteria</taxon>
        <taxon>Pseudomonadati</taxon>
        <taxon>Bacteroidota</taxon>
        <taxon>Bacteroidia</taxon>
        <taxon>Marinilabiliales</taxon>
        <taxon>Prolixibacteraceae</taxon>
        <taxon>Mariniphaga</taxon>
    </lineage>
</organism>
<dbReference type="GO" id="GO:0046872">
    <property type="term" value="F:metal ion binding"/>
    <property type="evidence" value="ECO:0007669"/>
    <property type="project" value="UniProtKB-KW"/>
</dbReference>
<dbReference type="InterPro" id="IPR001130">
    <property type="entry name" value="TatD-like"/>
</dbReference>
<evidence type="ECO:0000313" key="3">
    <source>
        <dbReference type="Proteomes" id="UP000266441"/>
    </source>
</evidence>
<dbReference type="AlphaFoldDB" id="A0A399CZ04"/>
<keyword evidence="1" id="KW-0479">Metal-binding</keyword>
<keyword evidence="3" id="KW-1185">Reference proteome</keyword>
<dbReference type="EMBL" id="QWET01000010">
    <property type="protein sequence ID" value="RIH64557.1"/>
    <property type="molecule type" value="Genomic_DNA"/>
</dbReference>
<evidence type="ECO:0000313" key="2">
    <source>
        <dbReference type="EMBL" id="RIH64557.1"/>
    </source>
</evidence>
<reference evidence="2 3" key="1">
    <citation type="journal article" date="2015" name="Int. J. Syst. Evol. Microbiol.">
        <title>Mariniphaga sediminis sp. nov., isolated from coastal sediment.</title>
        <authorList>
            <person name="Wang F.Q."/>
            <person name="Shen Q.Y."/>
            <person name="Chen G.J."/>
            <person name="Du Z.J."/>
        </authorList>
    </citation>
    <scope>NUCLEOTIDE SEQUENCE [LARGE SCALE GENOMIC DNA]</scope>
    <source>
        <strain evidence="2 3">SY21</strain>
    </source>
</reference>
<gene>
    <name evidence="2" type="ORF">D1164_14470</name>
</gene>
<dbReference type="OrthoDB" id="664222at2"/>
<feature type="binding site" evidence="1">
    <location>
        <position position="187"/>
    </location>
    <ligand>
        <name>a divalent metal cation</name>
        <dbReference type="ChEBI" id="CHEBI:60240"/>
        <label>1</label>
    </ligand>
</feature>
<sequence>MIVNPVPFIDIHTHHLQAPEDTVKVGNIYPGDDIPVFTGKNFFSVGLHPWEIKSKDENNDRLLMMEDALELDHVIFVGECGLDKLAKTDFREQIRVFNVQAFMAEEYQKPLIIHCVKAWNEIMEWHNQNKPVIPWIFHGYNGSPEMTQQLSTKKILFSFGKALFEENSKAVESFRLLPLDKIFIETDEWEGSVEMVYEKGAALKNISSEILKEAVWENFNRIENVSFNI</sequence>
<feature type="binding site" evidence="1">
    <location>
        <position position="114"/>
    </location>
    <ligand>
        <name>a divalent metal cation</name>
        <dbReference type="ChEBI" id="CHEBI:60240"/>
        <label>2</label>
    </ligand>
</feature>
<dbReference type="PANTHER" id="PTHR47176:SF1">
    <property type="entry name" value="OS04G0577500 PROTEIN"/>
    <property type="match status" value="1"/>
</dbReference>
<dbReference type="Pfam" id="PF01026">
    <property type="entry name" value="TatD_DNase"/>
    <property type="match status" value="1"/>
</dbReference>
<dbReference type="GO" id="GO:0016788">
    <property type="term" value="F:hydrolase activity, acting on ester bonds"/>
    <property type="evidence" value="ECO:0007669"/>
    <property type="project" value="InterPro"/>
</dbReference>